<dbReference type="InterPro" id="IPR002933">
    <property type="entry name" value="Peptidase_M20"/>
</dbReference>
<dbReference type="InterPro" id="IPR011650">
    <property type="entry name" value="Peptidase_M20_dimer"/>
</dbReference>
<dbReference type="PANTHER" id="PTHR43270:SF8">
    <property type="entry name" value="DI- AND TRIPEPTIDASE DUG2-RELATED"/>
    <property type="match status" value="1"/>
</dbReference>
<dbReference type="OrthoDB" id="9761532at2"/>
<dbReference type="GO" id="GO:0006508">
    <property type="term" value="P:proteolysis"/>
    <property type="evidence" value="ECO:0007669"/>
    <property type="project" value="UniProtKB-KW"/>
</dbReference>
<keyword evidence="1" id="KW-0645">Protease</keyword>
<dbReference type="Gene3D" id="3.30.70.360">
    <property type="match status" value="1"/>
</dbReference>
<gene>
    <name evidence="5" type="ORF">SAMN04487970_1002195</name>
</gene>
<dbReference type="NCBIfam" id="NF006579">
    <property type="entry name" value="PRK09104.1"/>
    <property type="match status" value="1"/>
</dbReference>
<dbReference type="Proteomes" id="UP000198601">
    <property type="component" value="Unassembled WGS sequence"/>
</dbReference>
<evidence type="ECO:0000256" key="1">
    <source>
        <dbReference type="ARBA" id="ARBA00022670"/>
    </source>
</evidence>
<dbReference type="Pfam" id="PF07687">
    <property type="entry name" value="M20_dimer"/>
    <property type="match status" value="1"/>
</dbReference>
<evidence type="ECO:0000256" key="3">
    <source>
        <dbReference type="ARBA" id="ARBA00022801"/>
    </source>
</evidence>
<dbReference type="Pfam" id="PF01546">
    <property type="entry name" value="Peptidase_M20"/>
    <property type="match status" value="1"/>
</dbReference>
<keyword evidence="2" id="KW-0479">Metal-binding</keyword>
<reference evidence="6" key="1">
    <citation type="submission" date="2016-10" db="EMBL/GenBank/DDBJ databases">
        <authorList>
            <person name="Varghese N."/>
            <person name="Submissions S."/>
        </authorList>
    </citation>
    <scope>NUCLEOTIDE SEQUENCE [LARGE SCALE GENOMIC DNA]</scope>
    <source>
        <strain evidence="6">CGMCC 1.8946</strain>
    </source>
</reference>
<name>A0A1G4PH83_9BACL</name>
<protein>
    <submittedName>
        <fullName evidence="5">Acetylornithine deacetylase/Succinyl-diaminopimelate desuccinylase</fullName>
    </submittedName>
</protein>
<evidence type="ECO:0000259" key="4">
    <source>
        <dbReference type="Pfam" id="PF07687"/>
    </source>
</evidence>
<dbReference type="SUPFAM" id="SSF53187">
    <property type="entry name" value="Zn-dependent exopeptidases"/>
    <property type="match status" value="1"/>
</dbReference>
<sequence>MAVSLEKIEPIICDRKEQYLAQLFTLLRQKSISTQNDGIVECAELLREFMEEIGIQTRLIETKGNPVVYGQLLKNESAFTLLIYGHYDVQPPDPLEEWLSPPFEPTIRDGKIYCRGAGDNKGQLMAQVLAVKTYLDAYGELPINVKFVFEGEEERSSVNLPSFVQENKELLKADLVYTSDGPSHESGNPLILLGVRGNLKVQLTAAGADWDNHSGNKGNIVPNPVWKLIDLFHTLRDGNERVLIEGFYDNIRQPTEFELRLLKEIPYNRDEISEKIGYKDLALDGETYYRRLMFEPTFNISGFHSGYGGNGVKTIIPSKATAKMDIRLVADQDPEDIYQKFVRHVKKHAPDIDVQFMGAVDPSRTSSNHELVKVVTSAVREAYQLEPIIQPSLGGSLPDYVWTKLLGLPSIVVPYANFDEANHSPNENLNIDHFFNGIKCTCHVIHKLGEHSRTSITI</sequence>
<organism evidence="5 6">
    <name type="scientific">Paenibacillus tianmuensis</name>
    <dbReference type="NCBI Taxonomy" id="624147"/>
    <lineage>
        <taxon>Bacteria</taxon>
        <taxon>Bacillati</taxon>
        <taxon>Bacillota</taxon>
        <taxon>Bacilli</taxon>
        <taxon>Bacillales</taxon>
        <taxon>Paenibacillaceae</taxon>
        <taxon>Paenibacillus</taxon>
    </lineage>
</organism>
<dbReference type="EMBL" id="FMTT01000002">
    <property type="protein sequence ID" value="SCW31663.1"/>
    <property type="molecule type" value="Genomic_DNA"/>
</dbReference>
<dbReference type="STRING" id="624147.SAMN04487970_1002195"/>
<keyword evidence="6" id="KW-1185">Reference proteome</keyword>
<proteinExistence type="predicted"/>
<dbReference type="PANTHER" id="PTHR43270">
    <property type="entry name" value="BETA-ALA-HIS DIPEPTIDASE"/>
    <property type="match status" value="1"/>
</dbReference>
<evidence type="ECO:0000313" key="6">
    <source>
        <dbReference type="Proteomes" id="UP000198601"/>
    </source>
</evidence>
<dbReference type="GO" id="GO:0008233">
    <property type="term" value="F:peptidase activity"/>
    <property type="evidence" value="ECO:0007669"/>
    <property type="project" value="UniProtKB-KW"/>
</dbReference>
<evidence type="ECO:0000256" key="2">
    <source>
        <dbReference type="ARBA" id="ARBA00022723"/>
    </source>
</evidence>
<dbReference type="NCBIfam" id="NF005034">
    <property type="entry name" value="PRK06446.1"/>
    <property type="match status" value="1"/>
</dbReference>
<accession>A0A1G4PH83</accession>
<evidence type="ECO:0000313" key="5">
    <source>
        <dbReference type="EMBL" id="SCW31663.1"/>
    </source>
</evidence>
<keyword evidence="3" id="KW-0378">Hydrolase</keyword>
<dbReference type="GO" id="GO:0046872">
    <property type="term" value="F:metal ion binding"/>
    <property type="evidence" value="ECO:0007669"/>
    <property type="project" value="UniProtKB-KW"/>
</dbReference>
<dbReference type="AlphaFoldDB" id="A0A1G4PH83"/>
<dbReference type="InterPro" id="IPR051458">
    <property type="entry name" value="Cyt/Met_Dipeptidase"/>
</dbReference>
<dbReference type="Gene3D" id="3.40.630.10">
    <property type="entry name" value="Zn peptidases"/>
    <property type="match status" value="1"/>
</dbReference>
<feature type="domain" description="Peptidase M20 dimerisation" evidence="4">
    <location>
        <begin position="194"/>
        <end position="351"/>
    </location>
</feature>